<sequence length="94" mass="10689">MRLPELQPRIARGQHRRGPGRIEQQQCFWDRVALFYADDQRGVPLTDAAIDDPDDCRPLCSQFPEAKACEFVGGAFSLNGLHIAIEFPDESRQF</sequence>
<dbReference type="EMBL" id="QXCT01000002">
    <property type="protein sequence ID" value="MDW9257321.1"/>
    <property type="molecule type" value="Genomic_DNA"/>
</dbReference>
<proteinExistence type="predicted"/>
<accession>A0AAW9D5T9</accession>
<name>A0AAW9D5T9_BURTH</name>
<comment type="caution">
    <text evidence="1">The sequence shown here is derived from an EMBL/GenBank/DDBJ whole genome shotgun (WGS) entry which is preliminary data.</text>
</comment>
<evidence type="ECO:0000313" key="1">
    <source>
        <dbReference type="EMBL" id="MDW9257321.1"/>
    </source>
</evidence>
<dbReference type="AlphaFoldDB" id="A0AAW9D5T9"/>
<dbReference type="Proteomes" id="UP001272137">
    <property type="component" value="Unassembled WGS sequence"/>
</dbReference>
<protein>
    <submittedName>
        <fullName evidence="1">Uncharacterized protein</fullName>
    </submittedName>
</protein>
<evidence type="ECO:0000313" key="2">
    <source>
        <dbReference type="Proteomes" id="UP001272137"/>
    </source>
</evidence>
<organism evidence="1 2">
    <name type="scientific">Burkholderia thailandensis</name>
    <dbReference type="NCBI Taxonomy" id="57975"/>
    <lineage>
        <taxon>Bacteria</taxon>
        <taxon>Pseudomonadati</taxon>
        <taxon>Pseudomonadota</taxon>
        <taxon>Betaproteobacteria</taxon>
        <taxon>Burkholderiales</taxon>
        <taxon>Burkholderiaceae</taxon>
        <taxon>Burkholderia</taxon>
        <taxon>pseudomallei group</taxon>
    </lineage>
</organism>
<reference evidence="1" key="1">
    <citation type="submission" date="2018-08" db="EMBL/GenBank/DDBJ databases">
        <title>Identification of Burkholderia cepacia strains that express a Burkholderia pseudomallei-like capsular polysaccharide.</title>
        <authorList>
            <person name="Burtnick M.N."/>
            <person name="Vongsouvath M."/>
            <person name="Newton P."/>
            <person name="Wuthiekanun V."/>
            <person name="Limmathurotsakul D."/>
            <person name="Brett P.J."/>
            <person name="Chantratita N."/>
            <person name="Dance D.A."/>
        </authorList>
    </citation>
    <scope>NUCLEOTIDE SEQUENCE</scope>
    <source>
        <strain evidence="1">SBXCC001</strain>
    </source>
</reference>
<gene>
    <name evidence="1" type="ORF">C7S16_4025</name>
</gene>